<gene>
    <name evidence="1" type="ORF">LCGC14_1466130</name>
</gene>
<dbReference type="InterPro" id="IPR036068">
    <property type="entry name" value="Nicotinate_pribotase-like_C"/>
</dbReference>
<name>A0A0F9JEB4_9ZZZZ</name>
<protein>
    <recommendedName>
        <fullName evidence="2">Nicotinate phosphoribosyltransferase</fullName>
    </recommendedName>
</protein>
<dbReference type="EMBL" id="LAZR01010262">
    <property type="protein sequence ID" value="KKM67943.1"/>
    <property type="molecule type" value="Genomic_DNA"/>
</dbReference>
<evidence type="ECO:0000313" key="1">
    <source>
        <dbReference type="EMBL" id="KKM67943.1"/>
    </source>
</evidence>
<evidence type="ECO:0008006" key="2">
    <source>
        <dbReference type="Google" id="ProtNLM"/>
    </source>
</evidence>
<dbReference type="Gene3D" id="3.20.20.70">
    <property type="entry name" value="Aldolase class I"/>
    <property type="match status" value="1"/>
</dbReference>
<dbReference type="AlphaFoldDB" id="A0A0F9JEB4"/>
<proteinExistence type="predicted"/>
<dbReference type="InterPro" id="IPR013785">
    <property type="entry name" value="Aldolase_TIM"/>
</dbReference>
<sequence>GIGTIPHALEAIYHWVYSLENAVLSSMEAFYDHIERGVPRIALVDYANREIIDSLNVAKLHKLDGIRIDTCGENYMQGVYPIMGYYSPNYKYLSYWFSKGVSVYGVYLVRKLLNDNGFEKVKIILSSGFGNPEKVKAFLDAEILFGMKLFDGLGVGGVYESRMATMDIIEVEGKEIHKVGRLPKDDSRLKEVRYGNSK</sequence>
<dbReference type="GO" id="GO:0009435">
    <property type="term" value="P:NAD+ biosynthetic process"/>
    <property type="evidence" value="ECO:0007669"/>
    <property type="project" value="InterPro"/>
</dbReference>
<dbReference type="SUPFAM" id="SSF51690">
    <property type="entry name" value="Nicotinate/Quinolinate PRTase C-terminal domain-like"/>
    <property type="match status" value="1"/>
</dbReference>
<organism evidence="1">
    <name type="scientific">marine sediment metagenome</name>
    <dbReference type="NCBI Taxonomy" id="412755"/>
    <lineage>
        <taxon>unclassified sequences</taxon>
        <taxon>metagenomes</taxon>
        <taxon>ecological metagenomes</taxon>
    </lineage>
</organism>
<comment type="caution">
    <text evidence="1">The sequence shown here is derived from an EMBL/GenBank/DDBJ whole genome shotgun (WGS) entry which is preliminary data.</text>
</comment>
<dbReference type="InterPro" id="IPR053190">
    <property type="entry name" value="NAPRTase-like"/>
</dbReference>
<feature type="non-terminal residue" evidence="1">
    <location>
        <position position="1"/>
    </location>
</feature>
<reference evidence="1" key="1">
    <citation type="journal article" date="2015" name="Nature">
        <title>Complex archaea that bridge the gap between prokaryotes and eukaryotes.</title>
        <authorList>
            <person name="Spang A."/>
            <person name="Saw J.H."/>
            <person name="Jorgensen S.L."/>
            <person name="Zaremba-Niedzwiedzka K."/>
            <person name="Martijn J."/>
            <person name="Lind A.E."/>
            <person name="van Eijk R."/>
            <person name="Schleper C."/>
            <person name="Guy L."/>
            <person name="Ettema T.J."/>
        </authorList>
    </citation>
    <scope>NUCLEOTIDE SEQUENCE</scope>
</reference>
<dbReference type="PANTHER" id="PTHR43202">
    <property type="entry name" value="NICOTINATE-NUCLEOTIDE PYROPHOSPHORYLASE"/>
    <property type="match status" value="1"/>
</dbReference>
<accession>A0A0F9JEB4</accession>
<dbReference type="PANTHER" id="PTHR43202:SF1">
    <property type="entry name" value="NICOTINATE PHOSPHORIBOSYLTRANSFERASE"/>
    <property type="match status" value="1"/>
</dbReference>